<name>A0A9X4M5J6_9ACTN</name>
<dbReference type="Pfam" id="PF03466">
    <property type="entry name" value="LysR_substrate"/>
    <property type="match status" value="1"/>
</dbReference>
<reference evidence="7" key="1">
    <citation type="submission" date="2022-08" db="EMBL/GenBank/DDBJ databases">
        <title>Genome analysis of Corynebacteriales strain.</title>
        <authorList>
            <person name="Lee S.D."/>
        </authorList>
    </citation>
    <scope>NUCLEOTIDE SEQUENCE</scope>
    <source>
        <strain evidence="7">D3-21</strain>
    </source>
</reference>
<comment type="similarity">
    <text evidence="1">Belongs to the LysR transcriptional regulatory family.</text>
</comment>
<dbReference type="PANTHER" id="PTHR30346">
    <property type="entry name" value="TRANSCRIPTIONAL DUAL REGULATOR HCAR-RELATED"/>
    <property type="match status" value="1"/>
</dbReference>
<evidence type="ECO:0000256" key="5">
    <source>
        <dbReference type="ARBA" id="ARBA00023163"/>
    </source>
</evidence>
<dbReference type="GO" id="GO:0003677">
    <property type="term" value="F:DNA binding"/>
    <property type="evidence" value="ECO:0007669"/>
    <property type="project" value="UniProtKB-KW"/>
</dbReference>
<dbReference type="Proteomes" id="UP001152755">
    <property type="component" value="Unassembled WGS sequence"/>
</dbReference>
<comment type="caution">
    <text evidence="7">The sequence shown here is derived from an EMBL/GenBank/DDBJ whole genome shotgun (WGS) entry which is preliminary data.</text>
</comment>
<protein>
    <submittedName>
        <fullName evidence="7">LysR substrate-binding domain-containing protein</fullName>
    </submittedName>
</protein>
<sequence>MGATSRHHLGRIRLHLVQAHGEALAQMVRDGRLDLAVMIPPPDDLPSTALGRQRILLHVARSHRLAQRKRVDLAELAGESFISCPPTYHLRTLTDSWCAAEGFVPRIPFETTEFDTIRSFVAYGLGVALLPAAETAQPDVVAIPLSGRRDRAIGLSAGNHRPTPAVARLRAHLEARVPTVLAELAEQPVSGE</sequence>
<dbReference type="SUPFAM" id="SSF53850">
    <property type="entry name" value="Periplasmic binding protein-like II"/>
    <property type="match status" value="1"/>
</dbReference>
<dbReference type="GO" id="GO:0003700">
    <property type="term" value="F:DNA-binding transcription factor activity"/>
    <property type="evidence" value="ECO:0007669"/>
    <property type="project" value="TreeGrafter"/>
</dbReference>
<evidence type="ECO:0000256" key="2">
    <source>
        <dbReference type="ARBA" id="ARBA00023015"/>
    </source>
</evidence>
<accession>A0A9X4M5J6</accession>
<evidence type="ECO:0000256" key="4">
    <source>
        <dbReference type="ARBA" id="ARBA00023159"/>
    </source>
</evidence>
<evidence type="ECO:0000313" key="8">
    <source>
        <dbReference type="Proteomes" id="UP001152755"/>
    </source>
</evidence>
<gene>
    <name evidence="7" type="ORF">NVS88_14040</name>
</gene>
<proteinExistence type="inferred from homology"/>
<evidence type="ECO:0000259" key="6">
    <source>
        <dbReference type="Pfam" id="PF03466"/>
    </source>
</evidence>
<dbReference type="PANTHER" id="PTHR30346:SF28">
    <property type="entry name" value="HTH-TYPE TRANSCRIPTIONAL REGULATOR CYNR"/>
    <property type="match status" value="1"/>
</dbReference>
<organism evidence="7 8">
    <name type="scientific">Speluncibacter jeojiensis</name>
    <dbReference type="NCBI Taxonomy" id="2710754"/>
    <lineage>
        <taxon>Bacteria</taxon>
        <taxon>Bacillati</taxon>
        <taxon>Actinomycetota</taxon>
        <taxon>Actinomycetes</taxon>
        <taxon>Mycobacteriales</taxon>
        <taxon>Speluncibacteraceae</taxon>
        <taxon>Speluncibacter</taxon>
    </lineage>
</organism>
<evidence type="ECO:0000313" key="7">
    <source>
        <dbReference type="EMBL" id="MDG3015678.1"/>
    </source>
</evidence>
<dbReference type="GO" id="GO:0032993">
    <property type="term" value="C:protein-DNA complex"/>
    <property type="evidence" value="ECO:0007669"/>
    <property type="project" value="TreeGrafter"/>
</dbReference>
<dbReference type="AlphaFoldDB" id="A0A9X4M5J6"/>
<dbReference type="RefSeq" id="WP_332520169.1">
    <property type="nucleotide sequence ID" value="NZ_JANRHA010000009.1"/>
</dbReference>
<evidence type="ECO:0000256" key="1">
    <source>
        <dbReference type="ARBA" id="ARBA00009437"/>
    </source>
</evidence>
<dbReference type="Gene3D" id="3.40.190.290">
    <property type="match status" value="1"/>
</dbReference>
<keyword evidence="5" id="KW-0804">Transcription</keyword>
<keyword evidence="2" id="KW-0805">Transcription regulation</keyword>
<dbReference type="EMBL" id="JANRHA010000009">
    <property type="protein sequence ID" value="MDG3015678.1"/>
    <property type="molecule type" value="Genomic_DNA"/>
</dbReference>
<feature type="domain" description="LysR substrate-binding" evidence="6">
    <location>
        <begin position="10"/>
        <end position="176"/>
    </location>
</feature>
<keyword evidence="3" id="KW-0238">DNA-binding</keyword>
<dbReference type="InterPro" id="IPR005119">
    <property type="entry name" value="LysR_subst-bd"/>
</dbReference>
<evidence type="ECO:0000256" key="3">
    <source>
        <dbReference type="ARBA" id="ARBA00023125"/>
    </source>
</evidence>
<keyword evidence="4" id="KW-0010">Activator</keyword>
<keyword evidence="8" id="KW-1185">Reference proteome</keyword>